<dbReference type="AlphaFoldDB" id="A0A3B6VSJ7"/>
<keyword evidence="3" id="KW-1185">Reference proteome</keyword>
<evidence type="ECO:0000256" key="1">
    <source>
        <dbReference type="SAM" id="Coils"/>
    </source>
</evidence>
<name>A0A3B6VSJ7_BRAPL</name>
<evidence type="ECO:0000313" key="2">
    <source>
        <dbReference type="EMBL" id="AGA66415.1"/>
    </source>
</evidence>
<proteinExistence type="predicted"/>
<gene>
    <name evidence="2" type="ORF">BPP43_05855</name>
</gene>
<evidence type="ECO:0000313" key="3">
    <source>
        <dbReference type="Proteomes" id="UP000010793"/>
    </source>
</evidence>
<dbReference type="Proteomes" id="UP000010793">
    <property type="component" value="Chromosome"/>
</dbReference>
<sequence length="280" mass="32727">MPGLSDKEINATLAKIRKDYAEGAEKYGARIYNVDSFNSRYREALENRQDLSSFLLLEIKILEDIKTTLMQKEEEAQRKKAEEEKAKENSFMKKVDNMIEKFRNAVEKYPEAKLHDKADYELQHLYGAFRELYECFSVVRYFSSGPASDYIVETALKDYDNKLQRFVTPIGERRIPEMFSDYVYALDKGDNSSRFEQFILKEAGFLLHSFIDKMSSIKMMVLKNSFENNVILPESLSSQSPRVYSFFKGKNKEDIYNATIAYASAMINDFRLQSFRKDEN</sequence>
<reference evidence="2 3" key="1">
    <citation type="journal article" date="2013" name="Genome Announc.">
        <title>Complete Genome Sequence of the Porcine Strain Brachyspira pilosicoli P43/6/78(T.).</title>
        <authorList>
            <person name="Lin C."/>
            <person name="den Bakker H.C."/>
            <person name="Suzuki H."/>
            <person name="Lefebure T."/>
            <person name="Ponnala L."/>
            <person name="Sun Q."/>
            <person name="Stanhope M.J."/>
            <person name="Wiedmann M."/>
            <person name="Duhamel G.E."/>
        </authorList>
    </citation>
    <scope>NUCLEOTIDE SEQUENCE [LARGE SCALE GENOMIC DNA]</scope>
    <source>
        <strain evidence="2 3">P43/6/78</strain>
    </source>
</reference>
<dbReference type="GeneID" id="56440425"/>
<organism evidence="2 3">
    <name type="scientific">Brachyspira pilosicoli P43/6/78</name>
    <dbReference type="NCBI Taxonomy" id="1042417"/>
    <lineage>
        <taxon>Bacteria</taxon>
        <taxon>Pseudomonadati</taxon>
        <taxon>Spirochaetota</taxon>
        <taxon>Spirochaetia</taxon>
        <taxon>Brachyspirales</taxon>
        <taxon>Brachyspiraceae</taxon>
        <taxon>Brachyspira</taxon>
    </lineage>
</organism>
<dbReference type="EMBL" id="CP002873">
    <property type="protein sequence ID" value="AGA66415.1"/>
    <property type="molecule type" value="Genomic_DNA"/>
</dbReference>
<dbReference type="KEGG" id="bpip:BPP43_05855"/>
<keyword evidence="1" id="KW-0175">Coiled coil</keyword>
<dbReference type="RefSeq" id="WP_013244796.1">
    <property type="nucleotide sequence ID" value="NC_019908.1"/>
</dbReference>
<feature type="coiled-coil region" evidence="1">
    <location>
        <begin position="59"/>
        <end position="89"/>
    </location>
</feature>
<accession>A0A3B6VSJ7</accession>
<protein>
    <submittedName>
        <fullName evidence="2">Uncharacterized protein</fullName>
    </submittedName>
</protein>